<accession>S5MH74</accession>
<dbReference type="PATRIC" id="fig|1276220.3.peg.560"/>
<proteinExistence type="predicted"/>
<evidence type="ECO:0000256" key="1">
    <source>
        <dbReference type="SAM" id="SignalP"/>
    </source>
</evidence>
<sequence>MKKLLSLLASTSMVTTATVSVVACGNKEGSDTKPPVQPEQDLTALIADFKKDITAIKDEYWNEINKSFFSLVDVNQQIYQLLTKEKITQLVTENGNNAVTSLNENDQNLLKIDIQKIIKVEDLKQKFISKINKEKYSILINELNWFTGFSIDWSTLEINFTGDEIPEQANPSSKSDSFLSYVKVDLKFEFKYLDKNGQETTFNINQKFIFTLTSNKVLIESIQALKTTIKTDYLLDGQKYSFIDKSELGISLNQGSGKIFGNDLNFKSVYESNGFKNDIISFMKNNYFDKFINISLSFEGKFKGRSIEKLKYKWN</sequence>
<organism evidence="2 3">
    <name type="scientific">Spiroplasma taiwanense CT-1</name>
    <dbReference type="NCBI Taxonomy" id="1276220"/>
    <lineage>
        <taxon>Bacteria</taxon>
        <taxon>Bacillati</taxon>
        <taxon>Mycoplasmatota</taxon>
        <taxon>Mollicutes</taxon>
        <taxon>Entomoplasmatales</taxon>
        <taxon>Spiroplasmataceae</taxon>
        <taxon>Spiroplasma</taxon>
    </lineage>
</organism>
<protein>
    <recommendedName>
        <fullName evidence="4">Lipoprotein</fullName>
    </recommendedName>
</protein>
<dbReference type="RefSeq" id="WP_020834314.1">
    <property type="nucleotide sequence ID" value="NC_021846.1"/>
</dbReference>
<dbReference type="PROSITE" id="PS51257">
    <property type="entry name" value="PROKAR_LIPOPROTEIN"/>
    <property type="match status" value="1"/>
</dbReference>
<evidence type="ECO:0000313" key="3">
    <source>
        <dbReference type="Proteomes" id="UP000014984"/>
    </source>
</evidence>
<reference evidence="2 3" key="1">
    <citation type="journal article" date="2013" name="Genome Biol. Evol.">
        <title>Comparison of metabolic capacities and inference of gene content evolution in mosquito-associated Spiroplasma diminutum and S. taiwanense.</title>
        <authorList>
            <person name="Lo W.S."/>
            <person name="Ku C."/>
            <person name="Chen L.L."/>
            <person name="Chang T.H."/>
            <person name="Kuo C.H."/>
        </authorList>
    </citation>
    <scope>NUCLEOTIDE SEQUENCE [LARGE SCALE GENOMIC DNA]</scope>
    <source>
        <strain evidence="2">CT-1</strain>
    </source>
</reference>
<dbReference type="KEGG" id="stai:STAIW_v1c05500"/>
<dbReference type="EMBL" id="CP005074">
    <property type="protein sequence ID" value="AGR41175.1"/>
    <property type="molecule type" value="Genomic_DNA"/>
</dbReference>
<feature type="signal peptide" evidence="1">
    <location>
        <begin position="1"/>
        <end position="23"/>
    </location>
</feature>
<dbReference type="HOGENOM" id="CLU_1057303_0_0_14"/>
<gene>
    <name evidence="2" type="ORF">STAIW_v1c05500</name>
</gene>
<dbReference type="NCBIfam" id="NF038029">
    <property type="entry name" value="LP_plasma"/>
    <property type="match status" value="1"/>
</dbReference>
<evidence type="ECO:0000313" key="2">
    <source>
        <dbReference type="EMBL" id="AGR41175.1"/>
    </source>
</evidence>
<dbReference type="AlphaFoldDB" id="S5MH74"/>
<keyword evidence="3" id="KW-1185">Reference proteome</keyword>
<dbReference type="InterPro" id="IPR054816">
    <property type="entry name" value="Lipoprotein_mollicutes-type_CS"/>
</dbReference>
<dbReference type="Proteomes" id="UP000014984">
    <property type="component" value="Chromosome"/>
</dbReference>
<feature type="chain" id="PRO_5004530534" description="Lipoprotein" evidence="1">
    <location>
        <begin position="24"/>
        <end position="315"/>
    </location>
</feature>
<dbReference type="OrthoDB" id="387107at2"/>
<evidence type="ECO:0008006" key="4">
    <source>
        <dbReference type="Google" id="ProtNLM"/>
    </source>
</evidence>
<name>S5MH74_9MOLU</name>
<keyword evidence="1" id="KW-0732">Signal</keyword>